<dbReference type="InterPro" id="IPR004014">
    <property type="entry name" value="ATPase_P-typ_cation-transptr_N"/>
</dbReference>
<feature type="transmembrane region" description="Helical" evidence="11">
    <location>
        <begin position="56"/>
        <end position="74"/>
    </location>
</feature>
<dbReference type="SFLD" id="SFLDF00027">
    <property type="entry name" value="p-type_atpase"/>
    <property type="match status" value="1"/>
</dbReference>
<dbReference type="Proteomes" id="UP001216390">
    <property type="component" value="Chromosome"/>
</dbReference>
<feature type="compositionally biased region" description="Low complexity" evidence="10">
    <location>
        <begin position="1"/>
        <end position="18"/>
    </location>
</feature>
<dbReference type="Gene3D" id="3.40.50.1000">
    <property type="entry name" value="HAD superfamily/HAD-like"/>
    <property type="match status" value="1"/>
</dbReference>
<dbReference type="FunFam" id="3.40.50.1000:FF:000028">
    <property type="entry name" value="Calcium-transporting P-type ATPase, putative"/>
    <property type="match status" value="1"/>
</dbReference>
<dbReference type="GO" id="GO:0005524">
    <property type="term" value="F:ATP binding"/>
    <property type="evidence" value="ECO:0007669"/>
    <property type="project" value="UniProtKB-KW"/>
</dbReference>
<dbReference type="SFLD" id="SFLDS00003">
    <property type="entry name" value="Haloacid_Dehalogenase"/>
    <property type="match status" value="1"/>
</dbReference>
<keyword evidence="5" id="KW-0067">ATP-binding</keyword>
<feature type="transmembrane region" description="Helical" evidence="11">
    <location>
        <begin position="737"/>
        <end position="761"/>
    </location>
</feature>
<evidence type="ECO:0000259" key="12">
    <source>
        <dbReference type="SMART" id="SM00831"/>
    </source>
</evidence>
<dbReference type="InterPro" id="IPR036412">
    <property type="entry name" value="HAD-like_sf"/>
</dbReference>
<evidence type="ECO:0000256" key="2">
    <source>
        <dbReference type="ARBA" id="ARBA00005675"/>
    </source>
</evidence>
<dbReference type="PANTHER" id="PTHR42861">
    <property type="entry name" value="CALCIUM-TRANSPORTING ATPASE"/>
    <property type="match status" value="1"/>
</dbReference>
<dbReference type="SUPFAM" id="SSF81665">
    <property type="entry name" value="Calcium ATPase, transmembrane domain M"/>
    <property type="match status" value="1"/>
</dbReference>
<reference evidence="13" key="1">
    <citation type="submission" date="2023-01" db="EMBL/GenBank/DDBJ databases">
        <title>The diversity of Class Acidimicrobiia in South China Sea sediment environments and the proposal of Iamia marina sp. nov., a novel species of the genus Iamia.</title>
        <authorList>
            <person name="He Y."/>
            <person name="Tian X."/>
        </authorList>
    </citation>
    <scope>NUCLEOTIDE SEQUENCE</scope>
    <source>
        <strain evidence="13">DSM 19957</strain>
    </source>
</reference>
<feature type="transmembrane region" description="Helical" evidence="11">
    <location>
        <begin position="812"/>
        <end position="831"/>
    </location>
</feature>
<dbReference type="PROSITE" id="PS00154">
    <property type="entry name" value="ATPASE_E1_E2"/>
    <property type="match status" value="1"/>
</dbReference>
<accession>A0AAF0BWN4</accession>
<evidence type="ECO:0000313" key="13">
    <source>
        <dbReference type="EMBL" id="WCO67644.1"/>
    </source>
</evidence>
<keyword evidence="14" id="KW-1185">Reference proteome</keyword>
<dbReference type="InterPro" id="IPR023298">
    <property type="entry name" value="ATPase_P-typ_TM_dom_sf"/>
</dbReference>
<keyword evidence="4" id="KW-0547">Nucleotide-binding</keyword>
<dbReference type="InterPro" id="IPR018303">
    <property type="entry name" value="ATPase_P-typ_P_site"/>
</dbReference>
<evidence type="ECO:0000313" key="14">
    <source>
        <dbReference type="Proteomes" id="UP001216390"/>
    </source>
</evidence>
<dbReference type="FunFam" id="3.40.50.1000:FF:000001">
    <property type="entry name" value="Phospholipid-transporting ATPase IC"/>
    <property type="match status" value="1"/>
</dbReference>
<feature type="transmembrane region" description="Helical" evidence="11">
    <location>
        <begin position="273"/>
        <end position="295"/>
    </location>
</feature>
<keyword evidence="6" id="KW-1278">Translocase</keyword>
<evidence type="ECO:0000256" key="9">
    <source>
        <dbReference type="ARBA" id="ARBA00049360"/>
    </source>
</evidence>
<evidence type="ECO:0000256" key="10">
    <source>
        <dbReference type="SAM" id="MobiDB-lite"/>
    </source>
</evidence>
<dbReference type="Gene3D" id="2.70.150.10">
    <property type="entry name" value="Calcium-transporting ATPase, cytoplasmic transduction domain A"/>
    <property type="match status" value="1"/>
</dbReference>
<comment type="catalytic activity">
    <reaction evidence="9">
        <text>ATP + H2O = ADP + phosphate + H(+)</text>
        <dbReference type="Rhea" id="RHEA:13065"/>
        <dbReference type="ChEBI" id="CHEBI:15377"/>
        <dbReference type="ChEBI" id="CHEBI:15378"/>
        <dbReference type="ChEBI" id="CHEBI:30616"/>
        <dbReference type="ChEBI" id="CHEBI:43474"/>
        <dbReference type="ChEBI" id="CHEBI:456216"/>
    </reaction>
</comment>
<dbReference type="InterPro" id="IPR044492">
    <property type="entry name" value="P_typ_ATPase_HD_dom"/>
</dbReference>
<dbReference type="Pfam" id="PF00122">
    <property type="entry name" value="E1-E2_ATPase"/>
    <property type="match status" value="1"/>
</dbReference>
<protein>
    <submittedName>
        <fullName evidence="13">Cation-translocating P-type ATPase</fullName>
    </submittedName>
</protein>
<name>A0AAF0BWN4_9ACTN</name>
<feature type="transmembrane region" description="Helical" evidence="11">
    <location>
        <begin position="773"/>
        <end position="792"/>
    </location>
</feature>
<dbReference type="Pfam" id="PF08282">
    <property type="entry name" value="Hydrolase_3"/>
    <property type="match status" value="1"/>
</dbReference>
<evidence type="ECO:0000256" key="8">
    <source>
        <dbReference type="ARBA" id="ARBA00023136"/>
    </source>
</evidence>
<feature type="transmembrane region" description="Helical" evidence="11">
    <location>
        <begin position="80"/>
        <end position="96"/>
    </location>
</feature>
<comment type="similarity">
    <text evidence="2">Belongs to the cation transport ATPase (P-type) (TC 3.A.3) family. Type IIA subfamily.</text>
</comment>
<dbReference type="KEGG" id="ima:PO878_02770"/>
<dbReference type="InterPro" id="IPR006068">
    <property type="entry name" value="ATPase_P-typ_cation-transptr_C"/>
</dbReference>
<dbReference type="Pfam" id="PF00690">
    <property type="entry name" value="Cation_ATPase_N"/>
    <property type="match status" value="1"/>
</dbReference>
<dbReference type="Pfam" id="PF00689">
    <property type="entry name" value="Cation_ATPase_C"/>
    <property type="match status" value="1"/>
</dbReference>
<feature type="transmembrane region" description="Helical" evidence="11">
    <location>
        <begin position="244"/>
        <end position="261"/>
    </location>
</feature>
<feature type="region of interest" description="Disordered" evidence="10">
    <location>
        <begin position="1"/>
        <end position="28"/>
    </location>
</feature>
<evidence type="ECO:0000256" key="6">
    <source>
        <dbReference type="ARBA" id="ARBA00022967"/>
    </source>
</evidence>
<dbReference type="SFLD" id="SFLDG00002">
    <property type="entry name" value="C1.7:_P-type_atpase_like"/>
    <property type="match status" value="1"/>
</dbReference>
<dbReference type="InterPro" id="IPR059000">
    <property type="entry name" value="ATPase_P-type_domA"/>
</dbReference>
<dbReference type="GO" id="GO:0016887">
    <property type="term" value="F:ATP hydrolysis activity"/>
    <property type="evidence" value="ECO:0007669"/>
    <property type="project" value="InterPro"/>
</dbReference>
<evidence type="ECO:0000256" key="11">
    <source>
        <dbReference type="SAM" id="Phobius"/>
    </source>
</evidence>
<evidence type="ECO:0000256" key="1">
    <source>
        <dbReference type="ARBA" id="ARBA00004651"/>
    </source>
</evidence>
<dbReference type="InterPro" id="IPR008250">
    <property type="entry name" value="ATPase_P-typ_transduc_dom_A_sf"/>
</dbReference>
<dbReference type="InterPro" id="IPR001757">
    <property type="entry name" value="P_typ_ATPase"/>
</dbReference>
<dbReference type="SUPFAM" id="SSF56784">
    <property type="entry name" value="HAD-like"/>
    <property type="match status" value="1"/>
</dbReference>
<evidence type="ECO:0000256" key="4">
    <source>
        <dbReference type="ARBA" id="ARBA00022741"/>
    </source>
</evidence>
<feature type="domain" description="Cation-transporting P-type ATPase N-terminal" evidence="12">
    <location>
        <begin position="1"/>
        <end position="76"/>
    </location>
</feature>
<dbReference type="PRINTS" id="PR00119">
    <property type="entry name" value="CATATPASE"/>
</dbReference>
<comment type="subcellular location">
    <subcellularLocation>
        <location evidence="1">Cell membrane</location>
        <topology evidence="1">Multi-pass membrane protein</topology>
    </subcellularLocation>
</comment>
<dbReference type="PRINTS" id="PR00120">
    <property type="entry name" value="HATPASE"/>
</dbReference>
<dbReference type="SMART" id="SM00831">
    <property type="entry name" value="Cation_ATPase_N"/>
    <property type="match status" value="1"/>
</dbReference>
<keyword evidence="7 11" id="KW-1133">Transmembrane helix</keyword>
<dbReference type="GO" id="GO:0005886">
    <property type="term" value="C:plasma membrane"/>
    <property type="evidence" value="ECO:0007669"/>
    <property type="project" value="UniProtKB-SubCell"/>
</dbReference>
<dbReference type="EMBL" id="CP116942">
    <property type="protein sequence ID" value="WCO67644.1"/>
    <property type="molecule type" value="Genomic_DNA"/>
</dbReference>
<dbReference type="NCBIfam" id="TIGR01494">
    <property type="entry name" value="ATPase_P-type"/>
    <property type="match status" value="2"/>
</dbReference>
<organism evidence="13 14">
    <name type="scientific">Iamia majanohamensis</name>
    <dbReference type="NCBI Taxonomy" id="467976"/>
    <lineage>
        <taxon>Bacteria</taxon>
        <taxon>Bacillati</taxon>
        <taxon>Actinomycetota</taxon>
        <taxon>Acidimicrobiia</taxon>
        <taxon>Acidimicrobiales</taxon>
        <taxon>Iamiaceae</taxon>
        <taxon>Iamia</taxon>
    </lineage>
</organism>
<evidence type="ECO:0000256" key="3">
    <source>
        <dbReference type="ARBA" id="ARBA00022692"/>
    </source>
</evidence>
<gene>
    <name evidence="13" type="ORF">PO878_02770</name>
</gene>
<evidence type="ECO:0000256" key="7">
    <source>
        <dbReference type="ARBA" id="ARBA00022989"/>
    </source>
</evidence>
<keyword evidence="3 11" id="KW-0812">Transmembrane</keyword>
<dbReference type="InterPro" id="IPR023299">
    <property type="entry name" value="ATPase_P-typ_cyto_dom_N"/>
</dbReference>
<proteinExistence type="inferred from homology"/>
<dbReference type="SUPFAM" id="SSF81653">
    <property type="entry name" value="Calcium ATPase, transduction domain A"/>
    <property type="match status" value="1"/>
</dbReference>
<keyword evidence="8 11" id="KW-0472">Membrane</keyword>
<dbReference type="SUPFAM" id="SSF81660">
    <property type="entry name" value="Metal cation-transporting ATPase, ATP-binding domain N"/>
    <property type="match status" value="1"/>
</dbReference>
<dbReference type="Gene3D" id="3.40.1110.10">
    <property type="entry name" value="Calcium-transporting ATPase, cytoplasmic domain N"/>
    <property type="match status" value="1"/>
</dbReference>
<dbReference type="Gene3D" id="1.20.1110.10">
    <property type="entry name" value="Calcium-transporting ATPase, transmembrane domain"/>
    <property type="match status" value="1"/>
</dbReference>
<sequence>MSSTSPADPASSAAATSSRNPGLGSDEAARLLDEHGPNRLAEAPGRSKLAIFVDQFRNLLIAVLIGAAVLAGAVGEIKDAVVITAVLFINAILGYVQESKAEKSLDALRSMLVPTARVRRDGRTAEVEAETLVPGDVVLLEAGDRVPADGHLLSALGMEVDESALTGESTAVAKEAGGTTEGGPIGDRDGAAFMNTVVTRGRAELEVTATGMDTEMGAVADMLRSTESEPTPLQKQLDGLGKRLALVAGIAVAVFLALELLRGEGLSDTLLRAVALAVAAIPEGLPAVVAVTLAVGTSQMAKRGAIVKRLASVETLGSTSVICSDKTGTLTMNQMTARVLVVGDRRHDIEGGGYKPEGAISPEPDDDAMTALRVGLLCNDAVVDDEGTLVGDPTEGALVTVARKAGLDPDAEEERWPRVAEIPFDSTRKIMATYHRDGDDVVVHVKGALDVILRRTDLDDDARAARVEVMDDLADEGLRVLGLARRNLGPIDVAGQGPDELDDHLHDLELVGVVGLLDPPRPEARDAIRLCHRAGIDVKMITGDHARTAAAIAEQLGIEGEVLTGAELDDLDDAQLSERIPGVAVVARVAPEHKVRIVKALKADGEVVAMTGDGVNDAPALKTADIGVAMGITGTEVSKEAAAMVLTDDNFATIVRAVEQGRTIYTNIVTFVRFQLATNIGAILTLLAAPLLGLPAPFTAVQILWVNIIMDGPPAMALGLDPPAPGVMDDPPRRRGAAILTASRLTVLLGTGLVMAIGTLGLLSTGPSDGSDVGILTLTFTTFVLFQMFNALNARTERASIFRRATLANGKLWSALGAVVVLQVLAVHSGPGQSLFDTEGLSLAQWGVAVAVAASVVVVEEVRKAVVRWRDDGDASRVDAPPTPDPATQDA</sequence>
<dbReference type="RefSeq" id="WP_272737165.1">
    <property type="nucleotide sequence ID" value="NZ_CP116942.1"/>
</dbReference>
<dbReference type="Pfam" id="PF13246">
    <property type="entry name" value="Cation_ATPase"/>
    <property type="match status" value="1"/>
</dbReference>
<feature type="transmembrane region" description="Helical" evidence="11">
    <location>
        <begin position="843"/>
        <end position="860"/>
    </location>
</feature>
<dbReference type="AlphaFoldDB" id="A0AAF0BWN4"/>
<dbReference type="InterPro" id="IPR023214">
    <property type="entry name" value="HAD_sf"/>
</dbReference>
<evidence type="ECO:0000256" key="5">
    <source>
        <dbReference type="ARBA" id="ARBA00022840"/>
    </source>
</evidence>